<evidence type="ECO:0000256" key="3">
    <source>
        <dbReference type="ARBA" id="ARBA00006559"/>
    </source>
</evidence>
<dbReference type="InterPro" id="IPR034136">
    <property type="entry name" value="TOPRIM_Topo6A/Spo11"/>
</dbReference>
<dbReference type="AlphaFoldDB" id="A0A3L6F0A1"/>
<evidence type="ECO:0000256" key="7">
    <source>
        <dbReference type="ARBA" id="ARBA00023029"/>
    </source>
</evidence>
<dbReference type="PANTHER" id="PTHR10848:SF0">
    <property type="entry name" value="MEIOTIC RECOMBINATION PROTEIN SPO11"/>
    <property type="match status" value="1"/>
</dbReference>
<feature type="active site" description="O-(5'-phospho-DNA)-tyrosine intermediate" evidence="10">
    <location>
        <position position="151"/>
    </location>
</feature>
<dbReference type="InterPro" id="IPR036388">
    <property type="entry name" value="WH-like_DNA-bd_sf"/>
</dbReference>
<dbReference type="GO" id="GO:0003918">
    <property type="term" value="F:DNA topoisomerase type II (double strand cut, ATP-hydrolyzing) activity"/>
    <property type="evidence" value="ECO:0007669"/>
    <property type="project" value="UniProtKB-UniRule"/>
</dbReference>
<evidence type="ECO:0000259" key="12">
    <source>
        <dbReference type="Pfam" id="PF21180"/>
    </source>
</evidence>
<dbReference type="Pfam" id="PF21180">
    <property type="entry name" value="TOP6A-Spo11_Toprim"/>
    <property type="match status" value="1"/>
</dbReference>
<dbReference type="Gene3D" id="1.10.10.10">
    <property type="entry name" value="Winged helix-like DNA-binding domain superfamily/Winged helix DNA-binding domain"/>
    <property type="match status" value="1"/>
</dbReference>
<evidence type="ECO:0000259" key="11">
    <source>
        <dbReference type="Pfam" id="PF04406"/>
    </source>
</evidence>
<evidence type="ECO:0000256" key="8">
    <source>
        <dbReference type="ARBA" id="ARBA00023125"/>
    </source>
</evidence>
<accession>A0A3L6F0A1</accession>
<dbReference type="PROSITE" id="PS52041">
    <property type="entry name" value="TOPO_IIB"/>
    <property type="match status" value="1"/>
</dbReference>
<keyword evidence="7 10" id="KW-0799">Topoisomerase</keyword>
<dbReference type="GO" id="GO:0003677">
    <property type="term" value="F:DNA binding"/>
    <property type="evidence" value="ECO:0007669"/>
    <property type="project" value="UniProtKB-UniRule"/>
</dbReference>
<dbReference type="InterPro" id="IPR002815">
    <property type="entry name" value="Spo11/TopoVI_A"/>
</dbReference>
<comment type="similarity">
    <text evidence="3 10">Belongs to the TOP6A family.</text>
</comment>
<reference evidence="13 14" key="1">
    <citation type="journal article" date="2018" name="Nat. Genet.">
        <title>Extensive intraspecific gene order and gene structural variations between Mo17 and other maize genomes.</title>
        <authorList>
            <person name="Sun S."/>
            <person name="Zhou Y."/>
            <person name="Chen J."/>
            <person name="Shi J."/>
            <person name="Zhao H."/>
            <person name="Zhao H."/>
            <person name="Song W."/>
            <person name="Zhang M."/>
            <person name="Cui Y."/>
            <person name="Dong X."/>
            <person name="Liu H."/>
            <person name="Ma X."/>
            <person name="Jiao Y."/>
            <person name="Wang B."/>
            <person name="Wei X."/>
            <person name="Stein J.C."/>
            <person name="Glaubitz J.C."/>
            <person name="Lu F."/>
            <person name="Yu G."/>
            <person name="Liang C."/>
            <person name="Fengler K."/>
            <person name="Li B."/>
            <person name="Rafalski A."/>
            <person name="Schnable P.S."/>
            <person name="Ware D.H."/>
            <person name="Buckler E.S."/>
            <person name="Lai J."/>
        </authorList>
    </citation>
    <scope>NUCLEOTIDE SEQUENCE [LARGE SCALE GENOMIC DNA]</scope>
    <source>
        <strain evidence="14">cv. Missouri 17</strain>
        <tissue evidence="13">Seedling</tissue>
    </source>
</reference>
<comment type="cofactor">
    <cofactor evidence="2">
        <name>Mg(2+)</name>
        <dbReference type="ChEBI" id="CHEBI:18420"/>
    </cofactor>
</comment>
<dbReference type="SUPFAM" id="SSF56726">
    <property type="entry name" value="DNA topoisomerase IV, alpha subunit"/>
    <property type="match status" value="1"/>
</dbReference>
<keyword evidence="9 10" id="KW-0413">Isomerase</keyword>
<dbReference type="GO" id="GO:0046872">
    <property type="term" value="F:metal ion binding"/>
    <property type="evidence" value="ECO:0007669"/>
    <property type="project" value="UniProtKB-KW"/>
</dbReference>
<comment type="catalytic activity">
    <reaction evidence="1 10">
        <text>ATP-dependent breakage, passage and rejoining of double-stranded DNA.</text>
        <dbReference type="EC" id="5.6.2.2"/>
    </reaction>
</comment>
<sequence length="386" mass="42383">MAEANVAAASLFGADGRLCSADILAPPEVRARIEVAVLNFLAALASPSSPAISVLPLISRSSANCSLRSGLLNDVSSVYLSYTFCKRSLTHNPKAFVRGYHLFLEYPGTELSSPICLVKIAVCCGIVWKVMEMCYKILGEGKLVQQRELFYKLLSDSPKYFSCQRHVNQAIQDVVSLLRCTRQSLGVMASSRGALIGRLVLHEPDGEQIDCSILGASGHAITGDLNLLSKLNLSSGSRYIIVVEKVHLASTEPDISEYADFRISGLIALIFFSRNPAGLAILCTYKYGSISMGLESYRYACNVKWLGVRGGDLHLIPEDAFQELKPRDLQIAKSLMSSKFLQESHRAELALMVERGKRADIEALYSHGFDFLGKYIARKIVQGDYI</sequence>
<dbReference type="Proteomes" id="UP000251960">
    <property type="component" value="Chromosome 4"/>
</dbReference>
<dbReference type="GO" id="GO:0005524">
    <property type="term" value="F:ATP binding"/>
    <property type="evidence" value="ECO:0007669"/>
    <property type="project" value="InterPro"/>
</dbReference>
<name>A0A3L6F0A1_MAIZE</name>
<dbReference type="InterPro" id="IPR036078">
    <property type="entry name" value="Spo11/TopoVI_A_sf"/>
</dbReference>
<dbReference type="Pfam" id="PF04406">
    <property type="entry name" value="TP6A_N"/>
    <property type="match status" value="1"/>
</dbReference>
<dbReference type="GO" id="GO:0005694">
    <property type="term" value="C:chromosome"/>
    <property type="evidence" value="ECO:0007669"/>
    <property type="project" value="InterPro"/>
</dbReference>
<gene>
    <name evidence="13" type="ORF">Zm00014a_009061</name>
</gene>
<evidence type="ECO:0000313" key="14">
    <source>
        <dbReference type="Proteomes" id="UP000251960"/>
    </source>
</evidence>
<keyword evidence="6" id="KW-0460">Magnesium</keyword>
<keyword evidence="5" id="KW-0479">Metal-binding</keyword>
<feature type="domain" description="Spo11/DNA topoisomerase VI subunit A N-terminal" evidence="11">
    <location>
        <begin position="126"/>
        <end position="187"/>
    </location>
</feature>
<comment type="caution">
    <text evidence="13">The sequence shown here is derived from an EMBL/GenBank/DDBJ whole genome shotgun (WGS) entry which is preliminary data.</text>
</comment>
<feature type="domain" description="Topoisomerase 6 subunit A/Spo11 TOPRIM" evidence="12">
    <location>
        <begin position="268"/>
        <end position="380"/>
    </location>
</feature>
<dbReference type="InterPro" id="IPR013049">
    <property type="entry name" value="Spo11/TopoVI_A_N"/>
</dbReference>
<evidence type="ECO:0000313" key="13">
    <source>
        <dbReference type="EMBL" id="PWZ26576.1"/>
    </source>
</evidence>
<proteinExistence type="inferred from homology"/>
<evidence type="ECO:0000256" key="6">
    <source>
        <dbReference type="ARBA" id="ARBA00022842"/>
    </source>
</evidence>
<dbReference type="EMBL" id="NCVQ01000005">
    <property type="protein sequence ID" value="PWZ26576.1"/>
    <property type="molecule type" value="Genomic_DNA"/>
</dbReference>
<organism evidence="13 14">
    <name type="scientific">Zea mays</name>
    <name type="common">Maize</name>
    <dbReference type="NCBI Taxonomy" id="4577"/>
    <lineage>
        <taxon>Eukaryota</taxon>
        <taxon>Viridiplantae</taxon>
        <taxon>Streptophyta</taxon>
        <taxon>Embryophyta</taxon>
        <taxon>Tracheophyta</taxon>
        <taxon>Spermatophyta</taxon>
        <taxon>Magnoliopsida</taxon>
        <taxon>Liliopsida</taxon>
        <taxon>Poales</taxon>
        <taxon>Poaceae</taxon>
        <taxon>PACMAD clade</taxon>
        <taxon>Panicoideae</taxon>
        <taxon>Andropogonodae</taxon>
        <taxon>Andropogoneae</taxon>
        <taxon>Tripsacinae</taxon>
        <taxon>Zea</taxon>
    </lineage>
</organism>
<keyword evidence="8 10" id="KW-0238">DNA-binding</keyword>
<evidence type="ECO:0000256" key="2">
    <source>
        <dbReference type="ARBA" id="ARBA00001946"/>
    </source>
</evidence>
<evidence type="ECO:0000256" key="10">
    <source>
        <dbReference type="PROSITE-ProRule" id="PRU01385"/>
    </source>
</evidence>
<evidence type="ECO:0000256" key="4">
    <source>
        <dbReference type="ARBA" id="ARBA00012895"/>
    </source>
</evidence>
<protein>
    <recommendedName>
        <fullName evidence="4">DNA topoisomerase (ATP-hydrolyzing)</fullName>
        <ecNumber evidence="4">5.6.2.2</ecNumber>
    </recommendedName>
</protein>
<evidence type="ECO:0000256" key="1">
    <source>
        <dbReference type="ARBA" id="ARBA00000185"/>
    </source>
</evidence>
<dbReference type="Gene3D" id="3.40.1360.10">
    <property type="match status" value="1"/>
</dbReference>
<evidence type="ECO:0000256" key="5">
    <source>
        <dbReference type="ARBA" id="ARBA00022723"/>
    </source>
</evidence>
<evidence type="ECO:0000256" key="9">
    <source>
        <dbReference type="ARBA" id="ARBA00023235"/>
    </source>
</evidence>
<dbReference type="EC" id="5.6.2.2" evidence="4"/>
<dbReference type="GO" id="GO:0006259">
    <property type="term" value="P:DNA metabolic process"/>
    <property type="evidence" value="ECO:0007669"/>
    <property type="project" value="InterPro"/>
</dbReference>
<dbReference type="PANTHER" id="PTHR10848">
    <property type="entry name" value="MEIOTIC RECOMBINATION PROTEIN SPO11"/>
    <property type="match status" value="1"/>
</dbReference>